<dbReference type="RefSeq" id="WP_212700630.1">
    <property type="nucleotide sequence ID" value="NZ_JADMKU010000005.1"/>
</dbReference>
<dbReference type="InterPro" id="IPR012863">
    <property type="entry name" value="DUF1636"/>
</dbReference>
<accession>A0ABS5HQ88</accession>
<comment type="caution">
    <text evidence="1">The sequence shown here is derived from an EMBL/GenBank/DDBJ whole genome shotgun (WGS) entry which is preliminary data.</text>
</comment>
<gene>
    <name evidence="1" type="ORF">IT775_08305</name>
</gene>
<dbReference type="Proteomes" id="UP001195941">
    <property type="component" value="Unassembled WGS sequence"/>
</dbReference>
<evidence type="ECO:0000313" key="1">
    <source>
        <dbReference type="EMBL" id="MBR9651121.1"/>
    </source>
</evidence>
<reference evidence="1 2" key="1">
    <citation type="journal article" date="2021" name="Arch. Microbiol.">
        <title>Thalassobius aquimarinus sp. nov., isolated from the Sea of Japan seashore.</title>
        <authorList>
            <person name="Kurilenko V.V."/>
            <person name="Romanenko L.A."/>
            <person name="Chernysheva N.Y."/>
            <person name="Velansky P.V."/>
            <person name="Tekutyeva L.A."/>
            <person name="Isaeva M.P."/>
            <person name="Mikhailov V.V."/>
        </authorList>
    </citation>
    <scope>NUCLEOTIDE SEQUENCE [LARGE SCALE GENOMIC DNA]</scope>
    <source>
        <strain evidence="1 2">KMM 8518</strain>
    </source>
</reference>
<protein>
    <submittedName>
        <fullName evidence="1">DUF1636 family protein</fullName>
    </submittedName>
</protein>
<keyword evidence="2" id="KW-1185">Reference proteome</keyword>
<dbReference type="EMBL" id="JADMKU010000005">
    <property type="protein sequence ID" value="MBR9651121.1"/>
    <property type="molecule type" value="Genomic_DNA"/>
</dbReference>
<evidence type="ECO:0000313" key="2">
    <source>
        <dbReference type="Proteomes" id="UP001195941"/>
    </source>
</evidence>
<name>A0ABS5HQ88_9RHOB</name>
<proteinExistence type="predicted"/>
<sequence>MADVLTICAGCRATDKPARGAELAERLRAVIGPETEVRVSDCMNVCSQPITVSIRATGKAAYLFAGVDPDTQADELIALAQLYAKAEGGIIDDARPLGQLRFCLLGRIPG</sequence>
<dbReference type="Pfam" id="PF07845">
    <property type="entry name" value="DUF1636"/>
    <property type="match status" value="1"/>
</dbReference>
<organism evidence="1 2">
    <name type="scientific">Thalassovita aquimarina</name>
    <dbReference type="NCBI Taxonomy" id="2785917"/>
    <lineage>
        <taxon>Bacteria</taxon>
        <taxon>Pseudomonadati</taxon>
        <taxon>Pseudomonadota</taxon>
        <taxon>Alphaproteobacteria</taxon>
        <taxon>Rhodobacterales</taxon>
        <taxon>Roseobacteraceae</taxon>
        <taxon>Thalassovita</taxon>
    </lineage>
</organism>